<dbReference type="InterPro" id="IPR029068">
    <property type="entry name" value="Glyas_Bleomycin-R_OHBP_Dase"/>
</dbReference>
<accession>A0A1H0IAY4</accession>
<proteinExistence type="inferred from homology"/>
<dbReference type="InterPro" id="IPR051785">
    <property type="entry name" value="MMCE/EMCE_epimerase"/>
</dbReference>
<evidence type="ECO:0000313" key="5">
    <source>
        <dbReference type="EMBL" id="SDO28568.1"/>
    </source>
</evidence>
<feature type="domain" description="VOC" evidence="3">
    <location>
        <begin position="5"/>
        <end position="134"/>
    </location>
</feature>
<dbReference type="GO" id="GO:0004493">
    <property type="term" value="F:methylmalonyl-CoA epimerase activity"/>
    <property type="evidence" value="ECO:0007669"/>
    <property type="project" value="TreeGrafter"/>
</dbReference>
<dbReference type="GO" id="GO:0046872">
    <property type="term" value="F:metal ion binding"/>
    <property type="evidence" value="ECO:0007669"/>
    <property type="project" value="UniProtKB-KW"/>
</dbReference>
<dbReference type="CDD" id="cd07249">
    <property type="entry name" value="MMCE"/>
    <property type="match status" value="1"/>
</dbReference>
<dbReference type="Proteomes" id="UP000199134">
    <property type="component" value="Unassembled WGS sequence"/>
</dbReference>
<dbReference type="PANTHER" id="PTHR43048:SF3">
    <property type="entry name" value="METHYLMALONYL-COA EPIMERASE, MITOCHONDRIAL"/>
    <property type="match status" value="1"/>
</dbReference>
<dbReference type="AlphaFoldDB" id="A0A1H0IAY4"/>
<gene>
    <name evidence="5" type="ORF">SAMN04487900_11416</name>
    <name evidence="4" type="ORF">SAMN04487901_12232</name>
</gene>
<dbReference type="SUPFAM" id="SSF54593">
    <property type="entry name" value="Glyoxalase/Bleomycin resistance protein/Dihydroxybiphenyl dioxygenase"/>
    <property type="match status" value="1"/>
</dbReference>
<dbReference type="EMBL" id="FNCQ01000022">
    <property type="protein sequence ID" value="SDH32196.1"/>
    <property type="molecule type" value="Genomic_DNA"/>
</dbReference>
<organism evidence="5 7">
    <name type="scientific">Prevotella communis</name>
    <dbReference type="NCBI Taxonomy" id="2913614"/>
    <lineage>
        <taxon>Bacteria</taxon>
        <taxon>Pseudomonadati</taxon>
        <taxon>Bacteroidota</taxon>
        <taxon>Bacteroidia</taxon>
        <taxon>Bacteroidales</taxon>
        <taxon>Prevotellaceae</taxon>
        <taxon>Prevotella</taxon>
    </lineage>
</organism>
<dbReference type="PANTHER" id="PTHR43048">
    <property type="entry name" value="METHYLMALONYL-COA EPIMERASE"/>
    <property type="match status" value="1"/>
</dbReference>
<reference evidence="5 6" key="1">
    <citation type="submission" date="2016-10" db="EMBL/GenBank/DDBJ databases">
        <authorList>
            <person name="Varghese N."/>
            <person name="Submissions S."/>
        </authorList>
    </citation>
    <scope>NUCLEOTIDE SEQUENCE</scope>
    <source>
        <strain evidence="5">BP1-145</strain>
        <strain evidence="6">BP1-148</strain>
    </source>
</reference>
<dbReference type="NCBIfam" id="TIGR03081">
    <property type="entry name" value="metmalonyl_epim"/>
    <property type="match status" value="1"/>
</dbReference>
<sequence>MKISHIEHLGIAVQSIEESLPFFTDVLGLECYATEVVEDQKVKTAFLKCGEVKLELLEPTSPESTIQKWLDKGNKGVHHVAFCIEDGVANSLAEVSEKGVRLIDEKPRKGAEGLNIAFLHPKSTCGILTELCEHPE</sequence>
<dbReference type="Gene3D" id="3.10.180.10">
    <property type="entry name" value="2,3-Dihydroxybiphenyl 1,2-Dioxygenase, domain 1"/>
    <property type="match status" value="1"/>
</dbReference>
<evidence type="ECO:0000313" key="6">
    <source>
        <dbReference type="Proteomes" id="UP000198779"/>
    </source>
</evidence>
<protein>
    <submittedName>
        <fullName evidence="5">Methylmalonyl-CoA epimerase</fullName>
    </submittedName>
</protein>
<dbReference type="Proteomes" id="UP000198779">
    <property type="component" value="Unassembled WGS sequence"/>
</dbReference>
<evidence type="ECO:0000256" key="2">
    <source>
        <dbReference type="ARBA" id="ARBA00022723"/>
    </source>
</evidence>
<evidence type="ECO:0000313" key="4">
    <source>
        <dbReference type="EMBL" id="SDH32196.1"/>
    </source>
</evidence>
<evidence type="ECO:0000256" key="1">
    <source>
        <dbReference type="ARBA" id="ARBA00009308"/>
    </source>
</evidence>
<keyword evidence="2" id="KW-0479">Metal-binding</keyword>
<evidence type="ECO:0000313" key="7">
    <source>
        <dbReference type="Proteomes" id="UP000199134"/>
    </source>
</evidence>
<reference evidence="4 7" key="2">
    <citation type="submission" date="2016-10" db="EMBL/GenBank/DDBJ databases">
        <authorList>
            <person name="de Groot N.N."/>
        </authorList>
    </citation>
    <scope>NUCLEOTIDE SEQUENCE [LARGE SCALE GENOMIC DNA]</scope>
    <source>
        <strain evidence="7">BP1-145</strain>
        <strain evidence="4">BP1-148</strain>
    </source>
</reference>
<dbReference type="PROSITE" id="PS51819">
    <property type="entry name" value="VOC"/>
    <property type="match status" value="1"/>
</dbReference>
<dbReference type="InterPro" id="IPR017515">
    <property type="entry name" value="MeMalonyl-CoA_epimerase"/>
</dbReference>
<keyword evidence="6" id="KW-1185">Reference proteome</keyword>
<accession>A0A1G8BG24</accession>
<dbReference type="Pfam" id="PF13669">
    <property type="entry name" value="Glyoxalase_4"/>
    <property type="match status" value="1"/>
</dbReference>
<comment type="similarity">
    <text evidence="1">Belongs to the methylmalonyl-CoA epimerase family.</text>
</comment>
<dbReference type="FunFam" id="3.10.180.10:FF:000006">
    <property type="entry name" value="Methylmalonyl-CoA epimerase"/>
    <property type="match status" value="1"/>
</dbReference>
<evidence type="ECO:0000259" key="3">
    <source>
        <dbReference type="PROSITE" id="PS51819"/>
    </source>
</evidence>
<dbReference type="OrthoDB" id="9788468at2"/>
<dbReference type="GO" id="GO:0046491">
    <property type="term" value="P:L-methylmalonyl-CoA metabolic process"/>
    <property type="evidence" value="ECO:0007669"/>
    <property type="project" value="TreeGrafter"/>
</dbReference>
<dbReference type="EMBL" id="FNIW01000014">
    <property type="protein sequence ID" value="SDO28568.1"/>
    <property type="molecule type" value="Genomic_DNA"/>
</dbReference>
<dbReference type="RefSeq" id="WP_091819126.1">
    <property type="nucleotide sequence ID" value="NZ_CP091790.1"/>
</dbReference>
<dbReference type="InterPro" id="IPR037523">
    <property type="entry name" value="VOC_core"/>
</dbReference>
<dbReference type="STRING" id="645274.SAMN04487901_12232"/>
<name>A0A1H0IAY4_9BACT</name>